<evidence type="ECO:0000313" key="2">
    <source>
        <dbReference type="EMBL" id="KXZ69450.1"/>
    </source>
</evidence>
<sequence length="403" mass="45886">MLANRLLKLLPSLSIYFIGMGAFLLSDFLVVKNIEDVGIVSNWAFIKSTLVLVAVVAVFGAEQSILKYPQGLKKVYKIIIGRTFILSLIISAFLSFYSPVKDFMFWLISIVGLAFTIIFYSVLRTSLNLSLSQLCQNLWKFILLVLVFYTIFYGEFDAKSVYVFSIYFSILILSFFLVLSKDSWLNYYKNHTGNHVDKKAVLSISNYFIVSALTLNFSANFEQLILNFLNLKYESALFLAHTSVFFPLVLILNGVLGFYLGPYVKNNENKINSGLITKSILIMSLVSLVLCSLSFLIGYFIFKKYYSQYEFNIFITFSLLLVGYFRMLYLIPSCLVGVIGSDKITKRYILNNFLIVVVLLVMLLVGRSIDNIFYAVIIAGVINWALRALTGIYYSYVNLQKVS</sequence>
<evidence type="ECO:0000256" key="1">
    <source>
        <dbReference type="SAM" id="Phobius"/>
    </source>
</evidence>
<organism evidence="2 3">
    <name type="scientific">Acinetobacter venetianus</name>
    <dbReference type="NCBI Taxonomy" id="52133"/>
    <lineage>
        <taxon>Bacteria</taxon>
        <taxon>Pseudomonadati</taxon>
        <taxon>Pseudomonadota</taxon>
        <taxon>Gammaproteobacteria</taxon>
        <taxon>Moraxellales</taxon>
        <taxon>Moraxellaceae</taxon>
        <taxon>Acinetobacter</taxon>
    </lineage>
</organism>
<feature type="transmembrane region" description="Helical" evidence="1">
    <location>
        <begin position="372"/>
        <end position="396"/>
    </location>
</feature>
<comment type="caution">
    <text evidence="2">The sequence shown here is derived from an EMBL/GenBank/DDBJ whole genome shotgun (WGS) entry which is preliminary data.</text>
</comment>
<dbReference type="RefSeq" id="WP_061525221.1">
    <property type="nucleotide sequence ID" value="NZ_JRHX01000074.1"/>
</dbReference>
<protein>
    <recommendedName>
        <fullName evidence="4">Polysaccharide biosynthesis protein</fullName>
    </recommendedName>
</protein>
<feature type="transmembrane region" description="Helical" evidence="1">
    <location>
        <begin position="280"/>
        <end position="301"/>
    </location>
</feature>
<evidence type="ECO:0008006" key="4">
    <source>
        <dbReference type="Google" id="ProtNLM"/>
    </source>
</evidence>
<feature type="transmembrane region" description="Helical" evidence="1">
    <location>
        <begin position="43"/>
        <end position="66"/>
    </location>
</feature>
<proteinExistence type="predicted"/>
<dbReference type="AlphaFoldDB" id="A0A150HS01"/>
<feature type="transmembrane region" description="Helical" evidence="1">
    <location>
        <begin position="103"/>
        <end position="123"/>
    </location>
</feature>
<feature type="transmembrane region" description="Helical" evidence="1">
    <location>
        <begin position="160"/>
        <end position="179"/>
    </location>
</feature>
<feature type="transmembrane region" description="Helical" evidence="1">
    <location>
        <begin position="238"/>
        <end position="260"/>
    </location>
</feature>
<feature type="transmembrane region" description="Helical" evidence="1">
    <location>
        <begin position="78"/>
        <end position="97"/>
    </location>
</feature>
<dbReference type="Proteomes" id="UP000075544">
    <property type="component" value="Unassembled WGS sequence"/>
</dbReference>
<feature type="transmembrane region" description="Helical" evidence="1">
    <location>
        <begin position="313"/>
        <end position="336"/>
    </location>
</feature>
<keyword evidence="1" id="KW-0812">Transmembrane</keyword>
<evidence type="ECO:0000313" key="3">
    <source>
        <dbReference type="Proteomes" id="UP000075544"/>
    </source>
</evidence>
<name>A0A150HS01_9GAMM</name>
<feature type="transmembrane region" description="Helical" evidence="1">
    <location>
        <begin position="135"/>
        <end position="154"/>
    </location>
</feature>
<keyword evidence="1" id="KW-1133">Transmembrane helix</keyword>
<feature type="transmembrane region" description="Helical" evidence="1">
    <location>
        <begin position="348"/>
        <end position="366"/>
    </location>
</feature>
<keyword evidence="1" id="KW-0472">Membrane</keyword>
<feature type="transmembrane region" description="Helical" evidence="1">
    <location>
        <begin position="200"/>
        <end position="218"/>
    </location>
</feature>
<dbReference type="EMBL" id="JRHX01000074">
    <property type="protein sequence ID" value="KXZ69450.1"/>
    <property type="molecule type" value="Genomic_DNA"/>
</dbReference>
<dbReference type="PATRIC" id="fig|52133.19.peg.2549"/>
<feature type="transmembrane region" description="Helical" evidence="1">
    <location>
        <begin position="12"/>
        <end position="31"/>
    </location>
</feature>
<gene>
    <name evidence="2" type="ORF">AVENLUH13518_02519</name>
</gene>
<reference evidence="2 3" key="1">
    <citation type="journal article" date="2016" name="Sci. Rep.">
        <title>Genomic and phenotypic characterization of the species Acinetobacter venetianus.</title>
        <authorList>
            <person name="Fondi M."/>
            <person name="Maida I."/>
            <person name="Perrin E."/>
            <person name="Orlandini V."/>
            <person name="La Torre L."/>
            <person name="Bosi E."/>
            <person name="Negroni A."/>
            <person name="Zanaroli G."/>
            <person name="Fava F."/>
            <person name="Decorosi F."/>
            <person name="Giovannetti L."/>
            <person name="Viti C."/>
            <person name="Vaneechoutte M."/>
            <person name="Dijkshoorn L."/>
            <person name="Fani R."/>
        </authorList>
    </citation>
    <scope>NUCLEOTIDE SEQUENCE [LARGE SCALE GENOMIC DNA]</scope>
    <source>
        <strain evidence="2 3">LUH13518</strain>
    </source>
</reference>
<accession>A0A150HS01</accession>